<keyword evidence="2" id="KW-1185">Reference proteome</keyword>
<organism evidence="1 2">
    <name type="scientific">Ectopseudomonas chengduensis</name>
    <dbReference type="NCBI Taxonomy" id="489632"/>
    <lineage>
        <taxon>Bacteria</taxon>
        <taxon>Pseudomonadati</taxon>
        <taxon>Pseudomonadota</taxon>
        <taxon>Gammaproteobacteria</taxon>
        <taxon>Pseudomonadales</taxon>
        <taxon>Pseudomonadaceae</taxon>
        <taxon>Ectopseudomonas</taxon>
    </lineage>
</organism>
<evidence type="ECO:0000313" key="1">
    <source>
        <dbReference type="EMBL" id="SDC81550.1"/>
    </source>
</evidence>
<protein>
    <submittedName>
        <fullName evidence="1">Uncharacterized protein</fullName>
    </submittedName>
</protein>
<dbReference type="Proteomes" id="UP000199467">
    <property type="component" value="Unassembled WGS sequence"/>
</dbReference>
<accession>A0A1G6PMW7</accession>
<proteinExistence type="predicted"/>
<reference evidence="2" key="1">
    <citation type="submission" date="2016-10" db="EMBL/GenBank/DDBJ databases">
        <authorList>
            <person name="Varghese N."/>
            <person name="Submissions S."/>
        </authorList>
    </citation>
    <scope>NUCLEOTIDE SEQUENCE [LARGE SCALE GENOMIC DNA]</scope>
    <source>
        <strain evidence="2">DSM 26382</strain>
    </source>
</reference>
<evidence type="ECO:0000313" key="2">
    <source>
        <dbReference type="Proteomes" id="UP000199467"/>
    </source>
</evidence>
<dbReference type="EMBL" id="FMZQ01000007">
    <property type="protein sequence ID" value="SDC81550.1"/>
    <property type="molecule type" value="Genomic_DNA"/>
</dbReference>
<sequence length="183" mass="19625">MKIETNLSPDLVKGLLFVGGMLLVYGLWVTLSDMNQKMKYQAVYGEQAPVTEMANTQVSYSLPIVQASNDKTLDDGQVVVSDDLIEAAFSAPMPVEEVETKKEEPKVQLSALLLATYRPQVGGLAEGGAFIGGGFWRVGDDISSMPVRDASGSVVLPRLAGIASNSVQLAIGDEQIALPFEQY</sequence>
<dbReference type="AlphaFoldDB" id="A0A1G6PMW7"/>
<name>A0A1G6PMW7_9GAMM</name>
<dbReference type="RefSeq" id="WP_017362158.1">
    <property type="nucleotide sequence ID" value="NZ_FMZQ01000007.1"/>
</dbReference>
<dbReference type="GeneID" id="57609198"/>
<gene>
    <name evidence="1" type="ORF">SAMN05216576_1074</name>
</gene>